<reference evidence="1 2" key="1">
    <citation type="journal article" date="2013" name="ISME J.">
        <title>Comparative genomics of pathogenic lineages of Vibrio nigripulchritudo identifies virulence-associated traits.</title>
        <authorList>
            <person name="Goudenege D."/>
            <person name="Labreuche Y."/>
            <person name="Krin E."/>
            <person name="Ansquer D."/>
            <person name="Mangenot S."/>
            <person name="Calteau A."/>
            <person name="Medigue C."/>
            <person name="Mazel D."/>
            <person name="Polz M.F."/>
            <person name="Le Roux F."/>
        </authorList>
    </citation>
    <scope>NUCLEOTIDE SEQUENCE [LARGE SCALE GENOMIC DNA]</scope>
    <source>
        <strain evidence="1 2">SOn1</strain>
    </source>
</reference>
<gene>
    <name evidence="1" type="ORF">VIBNISOn1_1620008</name>
</gene>
<proteinExistence type="predicted"/>
<dbReference type="Proteomes" id="UP000018211">
    <property type="component" value="Unassembled WGS sequence"/>
</dbReference>
<dbReference type="AlphaFoldDB" id="A0AAV2VMY0"/>
<evidence type="ECO:0000313" key="1">
    <source>
        <dbReference type="EMBL" id="CCO45989.1"/>
    </source>
</evidence>
<dbReference type="RefSeq" id="WP_022611258.1">
    <property type="nucleotide sequence ID" value="NZ_LK391965.1"/>
</dbReference>
<evidence type="ECO:0000313" key="2">
    <source>
        <dbReference type="Proteomes" id="UP000018211"/>
    </source>
</evidence>
<dbReference type="InterPro" id="IPR021295">
    <property type="entry name" value="DUF2867"/>
</dbReference>
<name>A0AAV2VMY0_9VIBR</name>
<accession>A0AAV2VMY0</accession>
<evidence type="ECO:0008006" key="3">
    <source>
        <dbReference type="Google" id="ProtNLM"/>
    </source>
</evidence>
<dbReference type="Pfam" id="PF11066">
    <property type="entry name" value="DUF2867"/>
    <property type="match status" value="1"/>
</dbReference>
<sequence length="162" mass="18451">MTFQSDARIHQFTSESYFRDTFTTLIENRGESAMEVYLRLVSTTPSWVNQLMDARNRIVGLFGLKNLGRLTDVLPNKTASEYQAGDMVGIFSLHSISDREVIMEDDDKHLNVKVSLFLEDKGEYTKVYATTTAHVYNMLGRAYMFFVTPAHKVIVPASLKNL</sequence>
<protein>
    <recommendedName>
        <fullName evidence="3">DUF2867 domain-containing protein</fullName>
    </recommendedName>
</protein>
<comment type="caution">
    <text evidence="1">The sequence shown here is derived from an EMBL/GenBank/DDBJ whole genome shotgun (WGS) entry which is preliminary data.</text>
</comment>
<dbReference type="EMBL" id="CAOF01000071">
    <property type="protein sequence ID" value="CCO45989.1"/>
    <property type="molecule type" value="Genomic_DNA"/>
</dbReference>
<organism evidence="1 2">
    <name type="scientific">Vibrio nigripulchritudo SOn1</name>
    <dbReference type="NCBI Taxonomy" id="1238450"/>
    <lineage>
        <taxon>Bacteria</taxon>
        <taxon>Pseudomonadati</taxon>
        <taxon>Pseudomonadota</taxon>
        <taxon>Gammaproteobacteria</taxon>
        <taxon>Vibrionales</taxon>
        <taxon>Vibrionaceae</taxon>
        <taxon>Vibrio</taxon>
    </lineage>
</organism>